<dbReference type="EMBL" id="JXTB01000223">
    <property type="protein sequence ID" value="PON52237.1"/>
    <property type="molecule type" value="Genomic_DNA"/>
</dbReference>
<evidence type="ECO:0000313" key="3">
    <source>
        <dbReference type="Proteomes" id="UP000237105"/>
    </source>
</evidence>
<evidence type="ECO:0000313" key="2">
    <source>
        <dbReference type="EMBL" id="PON52237.1"/>
    </source>
</evidence>
<gene>
    <name evidence="2" type="ORF">PanWU01x14_210790</name>
</gene>
<proteinExistence type="predicted"/>
<dbReference type="Pfam" id="PF08387">
    <property type="entry name" value="FBD"/>
    <property type="match status" value="1"/>
</dbReference>
<evidence type="ECO:0000259" key="1">
    <source>
        <dbReference type="SMART" id="SM00579"/>
    </source>
</evidence>
<keyword evidence="3" id="KW-1185">Reference proteome</keyword>
<sequence length="87" mass="9877">MLQDHESTKYCDGQNGSTFTHNLKFVTIELISQGKNELEMIKYLLKNAEYLQRMTILYAPPLGADVVKEIRGHEKASKAAVVKFHPV</sequence>
<comment type="caution">
    <text evidence="2">The sequence shown here is derived from an EMBL/GenBank/DDBJ whole genome shotgun (WGS) entry which is preliminary data.</text>
</comment>
<feature type="domain" description="FBD" evidence="1">
    <location>
        <begin position="17"/>
        <end position="85"/>
    </location>
</feature>
<dbReference type="AlphaFoldDB" id="A0A2P5BTV8"/>
<protein>
    <submittedName>
        <fullName evidence="2">FBD domain containing protein</fullName>
    </submittedName>
</protein>
<name>A0A2P5BTV8_PARAD</name>
<accession>A0A2P5BTV8</accession>
<organism evidence="2 3">
    <name type="scientific">Parasponia andersonii</name>
    <name type="common">Sponia andersonii</name>
    <dbReference type="NCBI Taxonomy" id="3476"/>
    <lineage>
        <taxon>Eukaryota</taxon>
        <taxon>Viridiplantae</taxon>
        <taxon>Streptophyta</taxon>
        <taxon>Embryophyta</taxon>
        <taxon>Tracheophyta</taxon>
        <taxon>Spermatophyta</taxon>
        <taxon>Magnoliopsida</taxon>
        <taxon>eudicotyledons</taxon>
        <taxon>Gunneridae</taxon>
        <taxon>Pentapetalae</taxon>
        <taxon>rosids</taxon>
        <taxon>fabids</taxon>
        <taxon>Rosales</taxon>
        <taxon>Cannabaceae</taxon>
        <taxon>Parasponia</taxon>
    </lineage>
</organism>
<dbReference type="InterPro" id="IPR006566">
    <property type="entry name" value="FBD"/>
</dbReference>
<reference evidence="3" key="1">
    <citation type="submission" date="2016-06" db="EMBL/GenBank/DDBJ databases">
        <title>Parallel loss of symbiosis genes in relatives of nitrogen-fixing non-legume Parasponia.</title>
        <authorList>
            <person name="Van Velzen R."/>
            <person name="Holmer R."/>
            <person name="Bu F."/>
            <person name="Rutten L."/>
            <person name="Van Zeijl A."/>
            <person name="Liu W."/>
            <person name="Santuari L."/>
            <person name="Cao Q."/>
            <person name="Sharma T."/>
            <person name="Shen D."/>
            <person name="Roswanjaya Y."/>
            <person name="Wardhani T."/>
            <person name="Kalhor M.S."/>
            <person name="Jansen J."/>
            <person name="Van den Hoogen J."/>
            <person name="Gungor B."/>
            <person name="Hartog M."/>
            <person name="Hontelez J."/>
            <person name="Verver J."/>
            <person name="Yang W.-C."/>
            <person name="Schijlen E."/>
            <person name="Repin R."/>
            <person name="Schilthuizen M."/>
            <person name="Schranz E."/>
            <person name="Heidstra R."/>
            <person name="Miyata K."/>
            <person name="Fedorova E."/>
            <person name="Kohlen W."/>
            <person name="Bisseling T."/>
            <person name="Smit S."/>
            <person name="Geurts R."/>
        </authorList>
    </citation>
    <scope>NUCLEOTIDE SEQUENCE [LARGE SCALE GENOMIC DNA]</scope>
    <source>
        <strain evidence="3">cv. WU1-14</strain>
    </source>
</reference>
<dbReference type="Proteomes" id="UP000237105">
    <property type="component" value="Unassembled WGS sequence"/>
</dbReference>
<dbReference type="SMART" id="SM00579">
    <property type="entry name" value="FBD"/>
    <property type="match status" value="1"/>
</dbReference>
<dbReference type="OrthoDB" id="1148169at2759"/>